<dbReference type="EMBL" id="JAPTGG010000009">
    <property type="protein sequence ID" value="MCZ0865999.1"/>
    <property type="molecule type" value="Genomic_DNA"/>
</dbReference>
<reference evidence="1 2" key="1">
    <citation type="submission" date="2022-12" db="EMBL/GenBank/DDBJ databases">
        <title>Dasania phycosphaerae sp. nov., isolated from particulate material of the south coast of Korea.</title>
        <authorList>
            <person name="Jiang Y."/>
        </authorList>
    </citation>
    <scope>NUCLEOTIDE SEQUENCE [LARGE SCALE GENOMIC DNA]</scope>
    <source>
        <strain evidence="1 2">GY-19</strain>
    </source>
</reference>
<dbReference type="RefSeq" id="WP_258332152.1">
    <property type="nucleotide sequence ID" value="NZ_JAPTGG010000009.1"/>
</dbReference>
<dbReference type="InterPro" id="IPR036777">
    <property type="entry name" value="Channel_Tsx-like_sf"/>
</dbReference>
<protein>
    <recommendedName>
        <fullName evidence="3">DUF5020 domain-containing protein</fullName>
    </recommendedName>
</protein>
<comment type="caution">
    <text evidence="1">The sequence shown here is derived from an EMBL/GenBank/DDBJ whole genome shotgun (WGS) entry which is preliminary data.</text>
</comment>
<dbReference type="Gene3D" id="2.40.230.20">
    <property type="entry name" value="Nucleoside-specific channel-forming protein, Tsx-like"/>
    <property type="match status" value="1"/>
</dbReference>
<dbReference type="AlphaFoldDB" id="A0A9J6RPF3"/>
<keyword evidence="2" id="KW-1185">Reference proteome</keyword>
<evidence type="ECO:0000313" key="2">
    <source>
        <dbReference type="Proteomes" id="UP001069090"/>
    </source>
</evidence>
<evidence type="ECO:0008006" key="3">
    <source>
        <dbReference type="Google" id="ProtNLM"/>
    </source>
</evidence>
<evidence type="ECO:0000313" key="1">
    <source>
        <dbReference type="EMBL" id="MCZ0865999.1"/>
    </source>
</evidence>
<name>A0A9J6RPF3_9GAMM</name>
<dbReference type="GO" id="GO:0009279">
    <property type="term" value="C:cell outer membrane"/>
    <property type="evidence" value="ECO:0007669"/>
    <property type="project" value="InterPro"/>
</dbReference>
<dbReference type="SUPFAM" id="SSF111364">
    <property type="entry name" value="Tsx-like channel"/>
    <property type="match status" value="1"/>
</dbReference>
<sequence length="252" mass="28781">MKNIVSILVAVIAAAYTPLGYSKQLWSDFSISYLQGNDYLNPFADYEYSSKVVTLEHASGHTWGGTFMFMDRLTSDDGSADETYGEIGATMSMPKLMGKQRKDSFIKDYYLTAQLEHQSKDRGFNNYLYGLGVSLTVPAAKYFNVIVYRRNQDDFGIGKEDNNQLTITWCFDFAENWRIDGFWDITDSYDTIFGEAKGESHFTPQIKYNLGPAMGMDTGRFDVGIEYTYWKNKFGVDGADQKSVDMLIKWHF</sequence>
<gene>
    <name evidence="1" type="ORF">O0V09_12365</name>
</gene>
<organism evidence="1 2">
    <name type="scientific">Dasania phycosphaerae</name>
    <dbReference type="NCBI Taxonomy" id="2950436"/>
    <lineage>
        <taxon>Bacteria</taxon>
        <taxon>Pseudomonadati</taxon>
        <taxon>Pseudomonadota</taxon>
        <taxon>Gammaproteobacteria</taxon>
        <taxon>Cellvibrionales</taxon>
        <taxon>Spongiibacteraceae</taxon>
        <taxon>Dasania</taxon>
    </lineage>
</organism>
<dbReference type="Proteomes" id="UP001069090">
    <property type="component" value="Unassembled WGS sequence"/>
</dbReference>
<accession>A0A9J6RPF3</accession>
<proteinExistence type="predicted"/>